<dbReference type="InterPro" id="IPR010994">
    <property type="entry name" value="RuvA_2-like"/>
</dbReference>
<evidence type="ECO:0000256" key="1">
    <source>
        <dbReference type="SAM" id="MobiDB-lite"/>
    </source>
</evidence>
<feature type="domain" description="Helix-hairpin-helix DNA-binding motif class 1" evidence="3">
    <location>
        <begin position="225"/>
        <end position="244"/>
    </location>
</feature>
<feature type="compositionally biased region" description="Low complexity" evidence="1">
    <location>
        <begin position="87"/>
        <end position="108"/>
    </location>
</feature>
<evidence type="ECO:0000256" key="2">
    <source>
        <dbReference type="SAM" id="Phobius"/>
    </source>
</evidence>
<dbReference type="Pfam" id="PF10531">
    <property type="entry name" value="SLBB"/>
    <property type="match status" value="1"/>
</dbReference>
<dbReference type="InterPro" id="IPR019554">
    <property type="entry name" value="Soluble_ligand-bd"/>
</dbReference>
<feature type="compositionally biased region" description="Low complexity" evidence="1">
    <location>
        <begin position="197"/>
        <end position="208"/>
    </location>
</feature>
<dbReference type="Proteomes" id="UP000664209">
    <property type="component" value="Unassembled WGS sequence"/>
</dbReference>
<dbReference type="PANTHER" id="PTHR21180:SF32">
    <property type="entry name" value="ENDONUCLEASE_EXONUCLEASE_PHOSPHATASE FAMILY DOMAIN-CONTAINING PROTEIN 1"/>
    <property type="match status" value="1"/>
</dbReference>
<feature type="compositionally biased region" description="Basic and acidic residues" evidence="1">
    <location>
        <begin position="14"/>
        <end position="25"/>
    </location>
</feature>
<reference evidence="4" key="1">
    <citation type="submission" date="2021-03" db="EMBL/GenBank/DDBJ databases">
        <title>Actinotalea soli sp. nov., isolated from soil.</title>
        <authorList>
            <person name="Ping W."/>
            <person name="Zhang J."/>
        </authorList>
    </citation>
    <scope>NUCLEOTIDE SEQUENCE</scope>
    <source>
        <strain evidence="4">BY-33</strain>
    </source>
</reference>
<gene>
    <name evidence="4" type="ORF">J4G33_02745</name>
</gene>
<dbReference type="GO" id="GO:0015627">
    <property type="term" value="C:type II protein secretion system complex"/>
    <property type="evidence" value="ECO:0007669"/>
    <property type="project" value="TreeGrafter"/>
</dbReference>
<keyword evidence="2" id="KW-0472">Membrane</keyword>
<accession>A0A939RTZ8</accession>
<sequence length="276" mass="26773">MAAAVGAYTAAHGHPLDHPRPEEVGPPRWRTPAAAALAAAVVLALLTGLVVVRSLTRVPGPSVELGEDPSTSWVHEGERPDGGAAGDGATAGATTATGEPGASAPVDGDPTEDGGPGTDEDGGAAVVVVHVAGQVAAPGIVELSEGARVADAITAVGGATPGAELAAVNLAQVLVDGEQVYVPDATEAAALPPPAGPDAGPGTTSAAGPAGGGGVLVDLNTAGAAELEELPGIGPVLAQRIVDHRSRGPFTSVEELQEVTGIGPALLAGLRDLVRV</sequence>
<evidence type="ECO:0000313" key="5">
    <source>
        <dbReference type="Proteomes" id="UP000664209"/>
    </source>
</evidence>
<dbReference type="Gene3D" id="3.10.560.10">
    <property type="entry name" value="Outer membrane lipoprotein wza domain like"/>
    <property type="match status" value="1"/>
</dbReference>
<evidence type="ECO:0000313" key="4">
    <source>
        <dbReference type="EMBL" id="MBO1750715.1"/>
    </source>
</evidence>
<evidence type="ECO:0000259" key="3">
    <source>
        <dbReference type="SMART" id="SM00278"/>
    </source>
</evidence>
<feature type="compositionally biased region" description="Low complexity" evidence="1">
    <location>
        <begin position="1"/>
        <end position="11"/>
    </location>
</feature>
<dbReference type="GO" id="GO:0015628">
    <property type="term" value="P:protein secretion by the type II secretion system"/>
    <property type="evidence" value="ECO:0007669"/>
    <property type="project" value="TreeGrafter"/>
</dbReference>
<name>A0A939RTZ8_9CELL</name>
<dbReference type="EMBL" id="JAGEMK010000001">
    <property type="protein sequence ID" value="MBO1750715.1"/>
    <property type="molecule type" value="Genomic_DNA"/>
</dbReference>
<dbReference type="InterPro" id="IPR051675">
    <property type="entry name" value="Endo/Exo/Phosphatase_dom_1"/>
</dbReference>
<protein>
    <submittedName>
        <fullName evidence="4">ComEA family DNA-binding protein</fullName>
    </submittedName>
</protein>
<feature type="domain" description="Helix-hairpin-helix DNA-binding motif class 1" evidence="3">
    <location>
        <begin position="254"/>
        <end position="273"/>
    </location>
</feature>
<comment type="caution">
    <text evidence="4">The sequence shown here is derived from an EMBL/GenBank/DDBJ whole genome shotgun (WGS) entry which is preliminary data.</text>
</comment>
<dbReference type="Gene3D" id="1.10.150.320">
    <property type="entry name" value="Photosystem II 12 kDa extrinsic protein"/>
    <property type="match status" value="1"/>
</dbReference>
<dbReference type="SUPFAM" id="SSF47781">
    <property type="entry name" value="RuvA domain 2-like"/>
    <property type="match status" value="1"/>
</dbReference>
<keyword evidence="2" id="KW-1133">Transmembrane helix</keyword>
<proteinExistence type="predicted"/>
<dbReference type="AlphaFoldDB" id="A0A939RTZ8"/>
<dbReference type="SMART" id="SM00278">
    <property type="entry name" value="HhH1"/>
    <property type="match status" value="2"/>
</dbReference>
<feature type="region of interest" description="Disordered" evidence="1">
    <location>
        <begin position="188"/>
        <end position="209"/>
    </location>
</feature>
<feature type="region of interest" description="Disordered" evidence="1">
    <location>
        <begin position="1"/>
        <end position="28"/>
    </location>
</feature>
<dbReference type="GO" id="GO:0003677">
    <property type="term" value="F:DNA binding"/>
    <property type="evidence" value="ECO:0007669"/>
    <property type="project" value="UniProtKB-KW"/>
</dbReference>
<feature type="region of interest" description="Disordered" evidence="1">
    <location>
        <begin position="59"/>
        <end position="122"/>
    </location>
</feature>
<dbReference type="PANTHER" id="PTHR21180">
    <property type="entry name" value="ENDONUCLEASE/EXONUCLEASE/PHOSPHATASE FAMILY DOMAIN-CONTAINING PROTEIN 1"/>
    <property type="match status" value="1"/>
</dbReference>
<keyword evidence="4" id="KW-0238">DNA-binding</keyword>
<feature type="transmembrane region" description="Helical" evidence="2">
    <location>
        <begin position="33"/>
        <end position="52"/>
    </location>
</feature>
<dbReference type="InterPro" id="IPR003583">
    <property type="entry name" value="Hlx-hairpin-Hlx_DNA-bd_motif"/>
</dbReference>
<organism evidence="4 5">
    <name type="scientific">Actinotalea soli</name>
    <dbReference type="NCBI Taxonomy" id="2819234"/>
    <lineage>
        <taxon>Bacteria</taxon>
        <taxon>Bacillati</taxon>
        <taxon>Actinomycetota</taxon>
        <taxon>Actinomycetes</taxon>
        <taxon>Micrococcales</taxon>
        <taxon>Cellulomonadaceae</taxon>
        <taxon>Actinotalea</taxon>
    </lineage>
</organism>
<dbReference type="GO" id="GO:0006281">
    <property type="term" value="P:DNA repair"/>
    <property type="evidence" value="ECO:0007669"/>
    <property type="project" value="InterPro"/>
</dbReference>
<dbReference type="Pfam" id="PF12836">
    <property type="entry name" value="HHH_3"/>
    <property type="match status" value="1"/>
</dbReference>
<keyword evidence="2" id="KW-0812">Transmembrane</keyword>
<keyword evidence="5" id="KW-1185">Reference proteome</keyword>